<comment type="caution">
    <text evidence="2">The sequence shown here is derived from an EMBL/GenBank/DDBJ whole genome shotgun (WGS) entry which is preliminary data.</text>
</comment>
<feature type="chain" id="PRO_5044767790" evidence="1">
    <location>
        <begin position="24"/>
        <end position="68"/>
    </location>
</feature>
<evidence type="ECO:0000313" key="2">
    <source>
        <dbReference type="EMBL" id="KAL1398354.1"/>
    </source>
</evidence>
<sequence>MKFSLLIIFSIVLLALNMNVCSAEDIAGPPVVFTKRDVKPPSYIYHKRMARPPCGPPLKLDSPRTVCK</sequence>
<proteinExistence type="predicted"/>
<name>A0ABD1DIX1_CULPP</name>
<evidence type="ECO:0000256" key="1">
    <source>
        <dbReference type="SAM" id="SignalP"/>
    </source>
</evidence>
<dbReference type="EMBL" id="JBEHCU010005926">
    <property type="protein sequence ID" value="KAL1398354.1"/>
    <property type="molecule type" value="Genomic_DNA"/>
</dbReference>
<feature type="signal peptide" evidence="1">
    <location>
        <begin position="1"/>
        <end position="23"/>
    </location>
</feature>
<protein>
    <submittedName>
        <fullName evidence="2">Uncharacterized protein</fullName>
    </submittedName>
</protein>
<accession>A0ABD1DIX1</accession>
<evidence type="ECO:0000313" key="3">
    <source>
        <dbReference type="Proteomes" id="UP001562425"/>
    </source>
</evidence>
<dbReference type="Proteomes" id="UP001562425">
    <property type="component" value="Unassembled WGS sequence"/>
</dbReference>
<keyword evidence="3" id="KW-1185">Reference proteome</keyword>
<organism evidence="2 3">
    <name type="scientific">Culex pipiens pipiens</name>
    <name type="common">Northern house mosquito</name>
    <dbReference type="NCBI Taxonomy" id="38569"/>
    <lineage>
        <taxon>Eukaryota</taxon>
        <taxon>Metazoa</taxon>
        <taxon>Ecdysozoa</taxon>
        <taxon>Arthropoda</taxon>
        <taxon>Hexapoda</taxon>
        <taxon>Insecta</taxon>
        <taxon>Pterygota</taxon>
        <taxon>Neoptera</taxon>
        <taxon>Endopterygota</taxon>
        <taxon>Diptera</taxon>
        <taxon>Nematocera</taxon>
        <taxon>Culicoidea</taxon>
        <taxon>Culicidae</taxon>
        <taxon>Culicinae</taxon>
        <taxon>Culicini</taxon>
        <taxon>Culex</taxon>
        <taxon>Culex</taxon>
    </lineage>
</organism>
<dbReference type="AlphaFoldDB" id="A0ABD1DIX1"/>
<keyword evidence="1" id="KW-0732">Signal</keyword>
<gene>
    <name evidence="2" type="ORF">pipiens_009044</name>
</gene>
<reference evidence="2 3" key="1">
    <citation type="submission" date="2024-05" db="EMBL/GenBank/DDBJ databases">
        <title>Culex pipiens pipiens assembly and annotation.</title>
        <authorList>
            <person name="Alout H."/>
            <person name="Durand T."/>
        </authorList>
    </citation>
    <scope>NUCLEOTIDE SEQUENCE [LARGE SCALE GENOMIC DNA]</scope>
    <source>
        <strain evidence="2">HA-2024</strain>
        <tissue evidence="2">Whole body</tissue>
    </source>
</reference>